<gene>
    <name evidence="5" type="ORF">J3R30DRAFT_1611791</name>
</gene>
<dbReference type="AlphaFoldDB" id="A0A9W8ZWK1"/>
<sequence>MSWSLSAASVLAAFILIATLYIYIRANDRKLHSIPARALKISPKRVTEEDVEELKEQMHEQSATDAGAVISRKTGRRYIVVGGAGFLGGWIVIQLLQRGEDPKNIRVLDIRLPARHDLKYGIGKDVDYLVVDISDREAVQNAFRKPWLVVAASSGSAYIPLTIFHTAANIRFYERSLSLFHYSTKVNVDGTQNVIDAALEIDAFGASLSSASSINTSSYSTDSTVLIYTSSGSVAVRATRFLLWPWENEPENFVQNLDDNDVLLPTEHKQFFSNYAHSKYLAERRVRAADRSISPQSTRNYTLDSDFTSTLGTESNSRIPVRRLRTGCIRPGNGVFGPGGDMLCGAYLVRKTNPTWISNIVSHFVYVENCAAAHLCYERRLIDIEEQQGSSCSSTRTSNLPDIGGQAFTIADPGLPPTYGDVYLTLETLTNGQTFFPELSPTLMLLIAYIIEFYYLGRAYLLSYHPLSSVSGNPFSKLASKLIFALGNLLPPMNKDLVNLQPSLFNLTMVHLIFDDSRARLDPELGGLSYRGKWNTIEGLWRTWDAHEKGVNLVNGVEGVNRSGTDIRSDGAGVSFGFGMIRAQRGVGKVVERVQKVEHAVEKVVGNL</sequence>
<dbReference type="InterPro" id="IPR002225">
    <property type="entry name" value="3Beta_OHSteriod_DH/Estase"/>
</dbReference>
<protein>
    <submittedName>
        <fullName evidence="5">NAD(P)-binding protein</fullName>
    </submittedName>
</protein>
<dbReference type="Pfam" id="PF01073">
    <property type="entry name" value="3Beta_HSD"/>
    <property type="match status" value="1"/>
</dbReference>
<dbReference type="Proteomes" id="UP001150266">
    <property type="component" value="Unassembled WGS sequence"/>
</dbReference>
<accession>A0A9W8ZWK1</accession>
<dbReference type="InterPro" id="IPR050425">
    <property type="entry name" value="NAD(P)_dehydrat-like"/>
</dbReference>
<dbReference type="GO" id="GO:0006696">
    <property type="term" value="P:ergosterol biosynthetic process"/>
    <property type="evidence" value="ECO:0007669"/>
    <property type="project" value="TreeGrafter"/>
</dbReference>
<keyword evidence="3" id="KW-0812">Transmembrane</keyword>
<evidence type="ECO:0000256" key="1">
    <source>
        <dbReference type="ARBA" id="ARBA00023002"/>
    </source>
</evidence>
<organism evidence="5 6">
    <name type="scientific">Lentinula aciculospora</name>
    <dbReference type="NCBI Taxonomy" id="153920"/>
    <lineage>
        <taxon>Eukaryota</taxon>
        <taxon>Fungi</taxon>
        <taxon>Dikarya</taxon>
        <taxon>Basidiomycota</taxon>
        <taxon>Agaricomycotina</taxon>
        <taxon>Agaricomycetes</taxon>
        <taxon>Agaricomycetidae</taxon>
        <taxon>Agaricales</taxon>
        <taxon>Marasmiineae</taxon>
        <taxon>Omphalotaceae</taxon>
        <taxon>Lentinula</taxon>
    </lineage>
</organism>
<feature type="transmembrane region" description="Helical" evidence="3">
    <location>
        <begin position="78"/>
        <end position="96"/>
    </location>
</feature>
<dbReference type="OrthoDB" id="10058185at2759"/>
<keyword evidence="6" id="KW-1185">Reference proteome</keyword>
<proteinExistence type="inferred from homology"/>
<dbReference type="InterPro" id="IPR036291">
    <property type="entry name" value="NAD(P)-bd_dom_sf"/>
</dbReference>
<dbReference type="PANTHER" id="PTHR10366:SF447">
    <property type="entry name" value="HYDROXYSTEROID DEHYDROGENASE_ISOMERASE FAMILY PROTEIN, PUTATIVE (AFU_ORTHOLOGUE AFUA_1G06450)-RELATED"/>
    <property type="match status" value="1"/>
</dbReference>
<comment type="similarity">
    <text evidence="2">Belongs to the NAD(P)-dependent epimerase/dehydratase family. Dihydroflavonol-4-reductase subfamily.</text>
</comment>
<evidence type="ECO:0000256" key="2">
    <source>
        <dbReference type="ARBA" id="ARBA00023445"/>
    </source>
</evidence>
<feature type="domain" description="3-beta hydroxysteroid dehydrogenase/isomerase" evidence="4">
    <location>
        <begin position="79"/>
        <end position="201"/>
    </location>
</feature>
<dbReference type="GO" id="GO:0000252">
    <property type="term" value="F:3-beta-hydroxysteroid dehydrogenase [NAD(P)+]/C4-decarboxylase activity"/>
    <property type="evidence" value="ECO:0007669"/>
    <property type="project" value="TreeGrafter"/>
</dbReference>
<name>A0A9W8ZWK1_9AGAR</name>
<dbReference type="SUPFAM" id="SSF51735">
    <property type="entry name" value="NAD(P)-binding Rossmann-fold domains"/>
    <property type="match status" value="1"/>
</dbReference>
<evidence type="ECO:0000313" key="5">
    <source>
        <dbReference type="EMBL" id="KAJ4468836.1"/>
    </source>
</evidence>
<reference evidence="5" key="1">
    <citation type="submission" date="2022-08" db="EMBL/GenBank/DDBJ databases">
        <title>A Global Phylogenomic Analysis of the Shiitake Genus Lentinula.</title>
        <authorList>
            <consortium name="DOE Joint Genome Institute"/>
            <person name="Sierra-Patev S."/>
            <person name="Min B."/>
            <person name="Naranjo-Ortiz M."/>
            <person name="Looney B."/>
            <person name="Konkel Z."/>
            <person name="Slot J.C."/>
            <person name="Sakamoto Y."/>
            <person name="Steenwyk J.L."/>
            <person name="Rokas A."/>
            <person name="Carro J."/>
            <person name="Camarero S."/>
            <person name="Ferreira P."/>
            <person name="Molpeceres G."/>
            <person name="Ruiz-Duenas F.J."/>
            <person name="Serrano A."/>
            <person name="Henrissat B."/>
            <person name="Drula E."/>
            <person name="Hughes K.W."/>
            <person name="Mata J.L."/>
            <person name="Ishikawa N.K."/>
            <person name="Vargas-Isla R."/>
            <person name="Ushijima S."/>
            <person name="Smith C.A."/>
            <person name="Ahrendt S."/>
            <person name="Andreopoulos W."/>
            <person name="He G."/>
            <person name="Labutti K."/>
            <person name="Lipzen A."/>
            <person name="Ng V."/>
            <person name="Riley R."/>
            <person name="Sandor L."/>
            <person name="Barry K."/>
            <person name="Martinez A.T."/>
            <person name="Xiao Y."/>
            <person name="Gibbons J.G."/>
            <person name="Terashima K."/>
            <person name="Grigoriev I.V."/>
            <person name="Hibbett D.S."/>
        </authorList>
    </citation>
    <scope>NUCLEOTIDE SEQUENCE</scope>
    <source>
        <strain evidence="5">JLM2183</strain>
    </source>
</reference>
<dbReference type="PANTHER" id="PTHR10366">
    <property type="entry name" value="NAD DEPENDENT EPIMERASE/DEHYDRATASE"/>
    <property type="match status" value="1"/>
</dbReference>
<evidence type="ECO:0000313" key="6">
    <source>
        <dbReference type="Proteomes" id="UP001150266"/>
    </source>
</evidence>
<evidence type="ECO:0000259" key="4">
    <source>
        <dbReference type="Pfam" id="PF01073"/>
    </source>
</evidence>
<feature type="transmembrane region" description="Helical" evidence="3">
    <location>
        <begin position="6"/>
        <end position="24"/>
    </location>
</feature>
<keyword evidence="3" id="KW-1133">Transmembrane helix</keyword>
<dbReference type="GO" id="GO:0005783">
    <property type="term" value="C:endoplasmic reticulum"/>
    <property type="evidence" value="ECO:0007669"/>
    <property type="project" value="TreeGrafter"/>
</dbReference>
<dbReference type="Gene3D" id="3.40.50.720">
    <property type="entry name" value="NAD(P)-binding Rossmann-like Domain"/>
    <property type="match status" value="1"/>
</dbReference>
<dbReference type="EMBL" id="JAOTPV010000034">
    <property type="protein sequence ID" value="KAJ4468836.1"/>
    <property type="molecule type" value="Genomic_DNA"/>
</dbReference>
<keyword evidence="3" id="KW-0472">Membrane</keyword>
<evidence type="ECO:0000256" key="3">
    <source>
        <dbReference type="SAM" id="Phobius"/>
    </source>
</evidence>
<comment type="caution">
    <text evidence="5">The sequence shown here is derived from an EMBL/GenBank/DDBJ whole genome shotgun (WGS) entry which is preliminary data.</text>
</comment>
<keyword evidence="1" id="KW-0560">Oxidoreductase</keyword>